<dbReference type="GO" id="GO:0140096">
    <property type="term" value="F:catalytic activity, acting on a protein"/>
    <property type="evidence" value="ECO:0007669"/>
    <property type="project" value="UniProtKB-ARBA"/>
</dbReference>
<protein>
    <recommendedName>
        <fullName evidence="13">Phenylalanine--tRNA ligase alpha subunit</fullName>
        <ecNumber evidence="13">6.1.1.20</ecNumber>
    </recommendedName>
    <alternativeName>
        <fullName evidence="13">Phenylalanyl-tRNA synthetase alpha subunit</fullName>
        <shortName evidence="13">PheRS</shortName>
    </alternativeName>
</protein>
<evidence type="ECO:0000256" key="5">
    <source>
        <dbReference type="ARBA" id="ARBA00022598"/>
    </source>
</evidence>
<dbReference type="InterPro" id="IPR004529">
    <property type="entry name" value="Phe-tRNA-synth_IIc_asu"/>
</dbReference>
<comment type="caution">
    <text evidence="15">The sequence shown here is derived from an EMBL/GenBank/DDBJ whole genome shotgun (WGS) entry which is preliminary data.</text>
</comment>
<dbReference type="InterPro" id="IPR022911">
    <property type="entry name" value="Phe_tRNA_ligase_alpha1_bac"/>
</dbReference>
<accession>A0A2V5KG42</accession>
<dbReference type="Pfam" id="PF02912">
    <property type="entry name" value="Phe_tRNA-synt_N"/>
    <property type="match status" value="1"/>
</dbReference>
<dbReference type="GO" id="GO:0016740">
    <property type="term" value="F:transferase activity"/>
    <property type="evidence" value="ECO:0007669"/>
    <property type="project" value="UniProtKB-ARBA"/>
</dbReference>
<dbReference type="GO" id="GO:0006432">
    <property type="term" value="P:phenylalanyl-tRNA aminoacylation"/>
    <property type="evidence" value="ECO:0007669"/>
    <property type="project" value="UniProtKB-UniRule"/>
</dbReference>
<dbReference type="GO" id="GO:0000287">
    <property type="term" value="F:magnesium ion binding"/>
    <property type="evidence" value="ECO:0007669"/>
    <property type="project" value="UniProtKB-UniRule"/>
</dbReference>
<reference evidence="15 16" key="1">
    <citation type="submission" date="2018-05" db="EMBL/GenBank/DDBJ databases">
        <title>Paenibacillus flagellatus sp. nov., isolated from selenium mineral soil.</title>
        <authorList>
            <person name="Dai X."/>
        </authorList>
    </citation>
    <scope>NUCLEOTIDE SEQUENCE [LARGE SCALE GENOMIC DNA]</scope>
    <source>
        <strain evidence="15 16">DXL2</strain>
    </source>
</reference>
<keyword evidence="5 13" id="KW-0436">Ligase</keyword>
<dbReference type="GO" id="GO:0004826">
    <property type="term" value="F:phenylalanine-tRNA ligase activity"/>
    <property type="evidence" value="ECO:0007669"/>
    <property type="project" value="UniProtKB-UniRule"/>
</dbReference>
<dbReference type="Gene3D" id="3.30.930.10">
    <property type="entry name" value="Bira Bifunctional Protein, Domain 2"/>
    <property type="match status" value="1"/>
</dbReference>
<evidence type="ECO:0000256" key="11">
    <source>
        <dbReference type="ARBA" id="ARBA00023146"/>
    </source>
</evidence>
<evidence type="ECO:0000256" key="9">
    <source>
        <dbReference type="ARBA" id="ARBA00022842"/>
    </source>
</evidence>
<organism evidence="15 16">
    <name type="scientific">Paenibacillus flagellatus</name>
    <dbReference type="NCBI Taxonomy" id="2211139"/>
    <lineage>
        <taxon>Bacteria</taxon>
        <taxon>Bacillati</taxon>
        <taxon>Bacillota</taxon>
        <taxon>Bacilli</taxon>
        <taxon>Bacillales</taxon>
        <taxon>Paenibacillaceae</taxon>
        <taxon>Paenibacillus</taxon>
    </lineage>
</organism>
<dbReference type="Pfam" id="PF01409">
    <property type="entry name" value="tRNA-synt_2d"/>
    <property type="match status" value="1"/>
</dbReference>
<evidence type="ECO:0000256" key="3">
    <source>
        <dbReference type="ARBA" id="ARBA00011209"/>
    </source>
</evidence>
<evidence type="ECO:0000256" key="6">
    <source>
        <dbReference type="ARBA" id="ARBA00022723"/>
    </source>
</evidence>
<evidence type="ECO:0000256" key="8">
    <source>
        <dbReference type="ARBA" id="ARBA00022840"/>
    </source>
</evidence>
<dbReference type="SUPFAM" id="SSF46589">
    <property type="entry name" value="tRNA-binding arm"/>
    <property type="match status" value="1"/>
</dbReference>
<feature type="binding site" evidence="13">
    <location>
        <position position="256"/>
    </location>
    <ligand>
        <name>Mg(2+)</name>
        <dbReference type="ChEBI" id="CHEBI:18420"/>
        <note>shared with beta subunit</note>
    </ligand>
</feature>
<dbReference type="NCBIfam" id="TIGR00468">
    <property type="entry name" value="pheS"/>
    <property type="match status" value="1"/>
</dbReference>
<comment type="catalytic activity">
    <reaction evidence="12 13">
        <text>tRNA(Phe) + L-phenylalanine + ATP = L-phenylalanyl-tRNA(Phe) + AMP + diphosphate + H(+)</text>
        <dbReference type="Rhea" id="RHEA:19413"/>
        <dbReference type="Rhea" id="RHEA-COMP:9668"/>
        <dbReference type="Rhea" id="RHEA-COMP:9699"/>
        <dbReference type="ChEBI" id="CHEBI:15378"/>
        <dbReference type="ChEBI" id="CHEBI:30616"/>
        <dbReference type="ChEBI" id="CHEBI:33019"/>
        <dbReference type="ChEBI" id="CHEBI:58095"/>
        <dbReference type="ChEBI" id="CHEBI:78442"/>
        <dbReference type="ChEBI" id="CHEBI:78531"/>
        <dbReference type="ChEBI" id="CHEBI:456215"/>
        <dbReference type="EC" id="6.1.1.20"/>
    </reaction>
</comment>
<keyword evidence="11 13" id="KW-0030">Aminoacyl-tRNA synthetase</keyword>
<evidence type="ECO:0000256" key="10">
    <source>
        <dbReference type="ARBA" id="ARBA00022917"/>
    </source>
</evidence>
<keyword evidence="7 13" id="KW-0547">Nucleotide-binding</keyword>
<dbReference type="EMBL" id="QJVJ01000008">
    <property type="protein sequence ID" value="PYI53130.1"/>
    <property type="molecule type" value="Genomic_DNA"/>
</dbReference>
<comment type="cofactor">
    <cofactor evidence="13">
        <name>Mg(2+)</name>
        <dbReference type="ChEBI" id="CHEBI:18420"/>
    </cofactor>
    <text evidence="13">Binds 2 magnesium ions per tetramer.</text>
</comment>
<dbReference type="GO" id="GO:0000049">
    <property type="term" value="F:tRNA binding"/>
    <property type="evidence" value="ECO:0007669"/>
    <property type="project" value="InterPro"/>
</dbReference>
<evidence type="ECO:0000259" key="14">
    <source>
        <dbReference type="PROSITE" id="PS50862"/>
    </source>
</evidence>
<dbReference type="OrthoDB" id="9800719at2"/>
<evidence type="ECO:0000256" key="4">
    <source>
        <dbReference type="ARBA" id="ARBA00022490"/>
    </source>
</evidence>
<dbReference type="PROSITE" id="PS50862">
    <property type="entry name" value="AA_TRNA_LIGASE_II"/>
    <property type="match status" value="1"/>
</dbReference>
<gene>
    <name evidence="13" type="primary">pheS</name>
    <name evidence="15" type="ORF">DLM86_19265</name>
</gene>
<dbReference type="FunFam" id="3.30.930.10:FF:000003">
    <property type="entry name" value="Phenylalanine--tRNA ligase alpha subunit"/>
    <property type="match status" value="1"/>
</dbReference>
<sequence length="344" mass="39072">MKERLLALQQEALQELERVENAQQLNDLRVKYLGKKGPLTEILRGMGALSAEERPVIGQVANDVRAAIERVIETKQAGYDRAETENRLKAETIDVTLPGRPAGRGAVHPLHKVVQEIEDIFIGMGYTVAEGPEVEKDYYNFEALNLPKNHPARDMQDSFYITEELLMRTHTSPVQVRTMEKRNGEVPVKIICPGKVYRRDDDDATHSHQFMQIEGLVIDRNIRMSDLKGTLLQFVQEMFGKQATIRMRPSFFPFTEPSAEVDVSCMMCGGHGCRTCKQTGWLEILGSGMVHPRVLEMSGYDPAKYSGFAFGMGVERIAMLKYGIDDIRHFYTNDVRFLQQFARI</sequence>
<evidence type="ECO:0000256" key="2">
    <source>
        <dbReference type="ARBA" id="ARBA00010207"/>
    </source>
</evidence>
<comment type="subunit">
    <text evidence="3 13">Tetramer of two alpha and two beta subunits.</text>
</comment>
<proteinExistence type="inferred from homology"/>
<dbReference type="InterPro" id="IPR010978">
    <property type="entry name" value="tRNA-bd_arm"/>
</dbReference>
<dbReference type="Proteomes" id="UP000247476">
    <property type="component" value="Unassembled WGS sequence"/>
</dbReference>
<keyword evidence="6 13" id="KW-0479">Metal-binding</keyword>
<dbReference type="RefSeq" id="WP_110841678.1">
    <property type="nucleotide sequence ID" value="NZ_QJVJ01000008.1"/>
</dbReference>
<evidence type="ECO:0000313" key="15">
    <source>
        <dbReference type="EMBL" id="PYI53130.1"/>
    </source>
</evidence>
<dbReference type="PANTHER" id="PTHR11538">
    <property type="entry name" value="PHENYLALANYL-TRNA SYNTHETASE"/>
    <property type="match status" value="1"/>
</dbReference>
<evidence type="ECO:0000256" key="13">
    <source>
        <dbReference type="HAMAP-Rule" id="MF_00281"/>
    </source>
</evidence>
<dbReference type="InterPro" id="IPR006195">
    <property type="entry name" value="aa-tRNA-synth_II"/>
</dbReference>
<dbReference type="AlphaFoldDB" id="A0A2V5KG42"/>
<feature type="domain" description="Aminoacyl-transfer RNA synthetases class-II family profile" evidence="14">
    <location>
        <begin position="112"/>
        <end position="320"/>
    </location>
</feature>
<dbReference type="GO" id="GO:0005737">
    <property type="term" value="C:cytoplasm"/>
    <property type="evidence" value="ECO:0007669"/>
    <property type="project" value="UniProtKB-SubCell"/>
</dbReference>
<dbReference type="GO" id="GO:0005524">
    <property type="term" value="F:ATP binding"/>
    <property type="evidence" value="ECO:0007669"/>
    <property type="project" value="UniProtKB-UniRule"/>
</dbReference>
<keyword evidence="4 13" id="KW-0963">Cytoplasm</keyword>
<evidence type="ECO:0000256" key="7">
    <source>
        <dbReference type="ARBA" id="ARBA00022741"/>
    </source>
</evidence>
<dbReference type="EC" id="6.1.1.20" evidence="13"/>
<evidence type="ECO:0000313" key="16">
    <source>
        <dbReference type="Proteomes" id="UP000247476"/>
    </source>
</evidence>
<comment type="subcellular location">
    <subcellularLocation>
        <location evidence="1 13">Cytoplasm</location>
    </subcellularLocation>
</comment>
<dbReference type="InterPro" id="IPR002319">
    <property type="entry name" value="Phenylalanyl-tRNA_Synthase"/>
</dbReference>
<dbReference type="InterPro" id="IPR045864">
    <property type="entry name" value="aa-tRNA-synth_II/BPL/LPL"/>
</dbReference>
<keyword evidence="16" id="KW-1185">Reference proteome</keyword>
<keyword evidence="10 13" id="KW-0648">Protein biosynthesis</keyword>
<name>A0A2V5KG42_9BACL</name>
<keyword evidence="8 13" id="KW-0067">ATP-binding</keyword>
<keyword evidence="9 13" id="KW-0460">Magnesium</keyword>
<dbReference type="HAMAP" id="MF_00281">
    <property type="entry name" value="Phe_tRNA_synth_alpha1"/>
    <property type="match status" value="1"/>
</dbReference>
<dbReference type="PANTHER" id="PTHR11538:SF41">
    <property type="entry name" value="PHENYLALANINE--TRNA LIGASE, MITOCHONDRIAL"/>
    <property type="match status" value="1"/>
</dbReference>
<dbReference type="CDD" id="cd00496">
    <property type="entry name" value="PheRS_alpha_core"/>
    <property type="match status" value="1"/>
</dbReference>
<evidence type="ECO:0000256" key="1">
    <source>
        <dbReference type="ARBA" id="ARBA00004496"/>
    </source>
</evidence>
<evidence type="ECO:0000256" key="12">
    <source>
        <dbReference type="ARBA" id="ARBA00049255"/>
    </source>
</evidence>
<dbReference type="SUPFAM" id="SSF55681">
    <property type="entry name" value="Class II aaRS and biotin synthetases"/>
    <property type="match status" value="1"/>
</dbReference>
<dbReference type="InterPro" id="IPR004188">
    <property type="entry name" value="Phe-tRNA_ligase_II_N"/>
</dbReference>
<comment type="similarity">
    <text evidence="2 13">Belongs to the class-II aminoacyl-tRNA synthetase family. Phe-tRNA synthetase alpha subunit type 1 subfamily.</text>
</comment>